<dbReference type="InterPro" id="IPR004636">
    <property type="entry name" value="AcOrn/SuccOrn_fam"/>
</dbReference>
<dbReference type="PIRSF" id="PIRSF000521">
    <property type="entry name" value="Transaminase_4ab_Lys_Orn"/>
    <property type="match status" value="1"/>
</dbReference>
<proteinExistence type="inferred from homology"/>
<keyword evidence="4" id="KW-0963">Cytoplasm</keyword>
<reference evidence="6" key="1">
    <citation type="submission" date="2018-05" db="EMBL/GenBank/DDBJ databases">
        <title>Azospirillum thermophila sp. nov., a novel isolated from hot spring.</title>
        <authorList>
            <person name="Zhao Z."/>
        </authorList>
    </citation>
    <scope>NUCLEOTIDE SEQUENCE [LARGE SCALE GENOMIC DNA]</scope>
    <source>
        <strain evidence="6">CFH 70021</strain>
    </source>
</reference>
<keyword evidence="1 4" id="KW-0032">Aminotransferase</keyword>
<comment type="subcellular location">
    <subcellularLocation>
        <location evidence="4">Cytoplasm</location>
    </subcellularLocation>
</comment>
<feature type="binding site" evidence="4">
    <location>
        <begin position="214"/>
        <end position="217"/>
    </location>
    <ligand>
        <name>pyridoxal 5'-phosphate</name>
        <dbReference type="ChEBI" id="CHEBI:597326"/>
    </ligand>
</feature>
<comment type="similarity">
    <text evidence="4">Belongs to the class-III pyridoxal-phosphate-dependent aminotransferase family. ArgD subfamily.</text>
</comment>
<dbReference type="UniPathway" id="UPA00068">
    <property type="reaction ID" value="UER00109"/>
</dbReference>
<accession>A0A2S2CP38</accession>
<dbReference type="GO" id="GO:0005737">
    <property type="term" value="C:cytoplasm"/>
    <property type="evidence" value="ECO:0007669"/>
    <property type="project" value="UniProtKB-SubCell"/>
</dbReference>
<keyword evidence="3 4" id="KW-0663">Pyridoxal phosphate</keyword>
<dbReference type="FunFam" id="3.40.640.10:FF:000004">
    <property type="entry name" value="Acetylornithine aminotransferase"/>
    <property type="match status" value="1"/>
</dbReference>
<organism evidence="5 6">
    <name type="scientific">Azospirillum thermophilum</name>
    <dbReference type="NCBI Taxonomy" id="2202148"/>
    <lineage>
        <taxon>Bacteria</taxon>
        <taxon>Pseudomonadati</taxon>
        <taxon>Pseudomonadota</taxon>
        <taxon>Alphaproteobacteria</taxon>
        <taxon>Rhodospirillales</taxon>
        <taxon>Azospirillaceae</taxon>
        <taxon>Azospirillum</taxon>
    </lineage>
</organism>
<dbReference type="HAMAP" id="MF_01107">
    <property type="entry name" value="ArgD_aminotrans_3"/>
    <property type="match status" value="1"/>
</dbReference>
<comment type="subunit">
    <text evidence="4">Homodimer.</text>
</comment>
<keyword evidence="4" id="KW-0028">Amino-acid biosynthesis</keyword>
<dbReference type="PANTHER" id="PTHR11986:SF113">
    <property type="entry name" value="SUCCINYLORNITHINE TRANSAMINASE"/>
    <property type="match status" value="1"/>
</dbReference>
<evidence type="ECO:0000313" key="5">
    <source>
        <dbReference type="EMBL" id="AWK86228.1"/>
    </source>
</evidence>
<dbReference type="PROSITE" id="PS00600">
    <property type="entry name" value="AA_TRANSFER_CLASS_3"/>
    <property type="match status" value="1"/>
</dbReference>
<evidence type="ECO:0000313" key="6">
    <source>
        <dbReference type="Proteomes" id="UP000245629"/>
    </source>
</evidence>
<protein>
    <recommendedName>
        <fullName evidence="4">Acetylornithine aminotransferase</fullName>
        <shortName evidence="4">ACOAT</shortName>
        <ecNumber evidence="4">2.6.1.11</ecNumber>
    </recommendedName>
</protein>
<dbReference type="GO" id="GO:0006526">
    <property type="term" value="P:L-arginine biosynthetic process"/>
    <property type="evidence" value="ECO:0007669"/>
    <property type="project" value="UniProtKB-UniRule"/>
</dbReference>
<dbReference type="NCBIfam" id="TIGR00707">
    <property type="entry name" value="argD"/>
    <property type="match status" value="1"/>
</dbReference>
<sequence>MIPVVMPTYSRIDVVFERGEGPYLYATNGRRYLDFAAGIAVNAFGHAHPYLIQALTEQAHKLWHTSNLFRVAGQETLATRLTDLTFADTVFFTNSGAEAWECGAKLIRKYHYETGNPQKTRIITFEQAFHGRTLGAVSAAKQEKLVKGFGPLLDGFDQVAFGNLNELRNAITPETGGICVEPIQGEGGIRTGSADFLRGLRQVCDEFGLLLFFDEIQCGMGRTGKLFAHEWAGVTPDVMCVAKGIGGGFPLGACLATEKAASGMVAGTHGSTYGGNPLAMAVGNAVLDLMMAPGFLDQVQATSGLLQGKLEQLIKANPGVFAELRGMGLMLGIKCVVPSGDVVAKARENGLLLVPAGDNVFRILPPLNIGEAEVNEAIAILDKTAKEFAA</sequence>
<dbReference type="GO" id="GO:0042802">
    <property type="term" value="F:identical protein binding"/>
    <property type="evidence" value="ECO:0007669"/>
    <property type="project" value="TreeGrafter"/>
</dbReference>
<dbReference type="GO" id="GO:0003992">
    <property type="term" value="F:N2-acetyl-L-ornithine:2-oxoglutarate 5-aminotransferase activity"/>
    <property type="evidence" value="ECO:0007669"/>
    <property type="project" value="UniProtKB-UniRule"/>
</dbReference>
<dbReference type="CDD" id="cd00610">
    <property type="entry name" value="OAT_like"/>
    <property type="match status" value="1"/>
</dbReference>
<gene>
    <name evidence="4" type="primary">argD</name>
    <name evidence="5" type="ORF">DEW08_08170</name>
</gene>
<dbReference type="EC" id="2.6.1.11" evidence="4"/>
<evidence type="ECO:0000256" key="4">
    <source>
        <dbReference type="HAMAP-Rule" id="MF_01107"/>
    </source>
</evidence>
<dbReference type="Gene3D" id="3.40.640.10">
    <property type="entry name" value="Type I PLP-dependent aspartate aminotransferase-like (Major domain)"/>
    <property type="match status" value="1"/>
</dbReference>
<dbReference type="KEGG" id="azz:DEW08_08170"/>
<dbReference type="PANTHER" id="PTHR11986">
    <property type="entry name" value="AMINOTRANSFERASE CLASS III"/>
    <property type="match status" value="1"/>
</dbReference>
<comment type="cofactor">
    <cofactor evidence="4">
        <name>pyridoxal 5'-phosphate</name>
        <dbReference type="ChEBI" id="CHEBI:597326"/>
    </cofactor>
    <text evidence="4">Binds 1 pyridoxal phosphate per subunit.</text>
</comment>
<feature type="modified residue" description="N6-(pyridoxal phosphate)lysine" evidence="4">
    <location>
        <position position="243"/>
    </location>
</feature>
<evidence type="ECO:0000256" key="2">
    <source>
        <dbReference type="ARBA" id="ARBA00022679"/>
    </source>
</evidence>
<dbReference type="InterPro" id="IPR050103">
    <property type="entry name" value="Class-III_PLP-dep_AT"/>
</dbReference>
<dbReference type="AlphaFoldDB" id="A0A2S2CP38"/>
<dbReference type="EMBL" id="CP029353">
    <property type="protein sequence ID" value="AWK86228.1"/>
    <property type="molecule type" value="Genomic_DNA"/>
</dbReference>
<dbReference type="NCBIfam" id="NF002325">
    <property type="entry name" value="PRK01278.1"/>
    <property type="match status" value="1"/>
</dbReference>
<dbReference type="OrthoDB" id="9801834at2"/>
<dbReference type="InterPro" id="IPR005814">
    <property type="entry name" value="Aminotrans_3"/>
</dbReference>
<dbReference type="Pfam" id="PF00202">
    <property type="entry name" value="Aminotran_3"/>
    <property type="match status" value="1"/>
</dbReference>
<dbReference type="InterPro" id="IPR015422">
    <property type="entry name" value="PyrdxlP-dep_Trfase_small"/>
</dbReference>
<comment type="catalytic activity">
    <reaction evidence="4">
        <text>N(2)-acetyl-L-ornithine + 2-oxoglutarate = N-acetyl-L-glutamate 5-semialdehyde + L-glutamate</text>
        <dbReference type="Rhea" id="RHEA:18049"/>
        <dbReference type="ChEBI" id="CHEBI:16810"/>
        <dbReference type="ChEBI" id="CHEBI:29123"/>
        <dbReference type="ChEBI" id="CHEBI:29985"/>
        <dbReference type="ChEBI" id="CHEBI:57805"/>
        <dbReference type="EC" id="2.6.1.11"/>
    </reaction>
</comment>
<dbReference type="Gene3D" id="3.90.1150.10">
    <property type="entry name" value="Aspartate Aminotransferase, domain 1"/>
    <property type="match status" value="1"/>
</dbReference>
<name>A0A2S2CP38_9PROT</name>
<feature type="binding site" evidence="4">
    <location>
        <position position="129"/>
    </location>
    <ligand>
        <name>pyridoxal 5'-phosphate</name>
        <dbReference type="ChEBI" id="CHEBI:597326"/>
    </ligand>
</feature>
<keyword evidence="2 4" id="KW-0808">Transferase</keyword>
<feature type="binding site" evidence="4">
    <location>
        <position position="132"/>
    </location>
    <ligand>
        <name>N(2)-acetyl-L-ornithine</name>
        <dbReference type="ChEBI" id="CHEBI:57805"/>
    </ligand>
</feature>
<evidence type="ECO:0000256" key="3">
    <source>
        <dbReference type="ARBA" id="ARBA00022898"/>
    </source>
</evidence>
<comment type="miscellaneous">
    <text evidence="4">May also have succinyldiaminopimelate aminotransferase activity, thus carrying out the corresponding step in lysine biosynthesis.</text>
</comment>
<keyword evidence="4" id="KW-0055">Arginine biosynthesis</keyword>
<dbReference type="InterPro" id="IPR015424">
    <property type="entry name" value="PyrdxlP-dep_Trfase"/>
</dbReference>
<dbReference type="GO" id="GO:0030170">
    <property type="term" value="F:pyridoxal phosphate binding"/>
    <property type="evidence" value="ECO:0007669"/>
    <property type="project" value="InterPro"/>
</dbReference>
<evidence type="ECO:0000256" key="1">
    <source>
        <dbReference type="ARBA" id="ARBA00022576"/>
    </source>
</evidence>
<dbReference type="InterPro" id="IPR015421">
    <property type="entry name" value="PyrdxlP-dep_Trfase_major"/>
</dbReference>
<comment type="pathway">
    <text evidence="4">Amino-acid biosynthesis; L-arginine biosynthesis; N(2)-acetyl-L-ornithine from L-glutamate: step 4/4.</text>
</comment>
<dbReference type="SUPFAM" id="SSF53383">
    <property type="entry name" value="PLP-dependent transferases"/>
    <property type="match status" value="1"/>
</dbReference>
<dbReference type="InterPro" id="IPR049704">
    <property type="entry name" value="Aminotrans_3_PPA_site"/>
</dbReference>
<feature type="binding site" evidence="4">
    <location>
        <position position="271"/>
    </location>
    <ligand>
        <name>N(2)-acetyl-L-ornithine</name>
        <dbReference type="ChEBI" id="CHEBI:57805"/>
    </ligand>
</feature>
<feature type="binding site" evidence="4">
    <location>
        <begin position="96"/>
        <end position="97"/>
    </location>
    <ligand>
        <name>pyridoxal 5'-phosphate</name>
        <dbReference type="ChEBI" id="CHEBI:597326"/>
    </ligand>
</feature>
<feature type="binding site" evidence="4">
    <location>
        <position position="272"/>
    </location>
    <ligand>
        <name>pyridoxal 5'-phosphate</name>
        <dbReference type="ChEBI" id="CHEBI:597326"/>
    </ligand>
</feature>
<keyword evidence="6" id="KW-1185">Reference proteome</keyword>
<dbReference type="Proteomes" id="UP000245629">
    <property type="component" value="Chromosome 2"/>
</dbReference>